<dbReference type="AlphaFoldDB" id="A0AAD1C1J7"/>
<dbReference type="EMBL" id="AP014862">
    <property type="protein sequence ID" value="BAU75095.1"/>
    <property type="molecule type" value="Genomic_DNA"/>
</dbReference>
<organism evidence="1 2">
    <name type="scientific">Metapseudomonas furukawaii</name>
    <name type="common">Pseudomonas furukawaii</name>
    <dbReference type="NCBI Taxonomy" id="1149133"/>
    <lineage>
        <taxon>Bacteria</taxon>
        <taxon>Pseudomonadati</taxon>
        <taxon>Pseudomonadota</taxon>
        <taxon>Gammaproteobacteria</taxon>
        <taxon>Pseudomonadales</taxon>
        <taxon>Pseudomonadaceae</taxon>
        <taxon>Metapseudomonas</taxon>
    </lineage>
</organism>
<evidence type="ECO:0000313" key="1">
    <source>
        <dbReference type="EMBL" id="BAU75095.1"/>
    </source>
</evidence>
<dbReference type="Proteomes" id="UP000218554">
    <property type="component" value="Chromosome"/>
</dbReference>
<evidence type="ECO:0000313" key="2">
    <source>
        <dbReference type="Proteomes" id="UP000218554"/>
    </source>
</evidence>
<gene>
    <name evidence="1" type="ORF">KF707C_34070</name>
</gene>
<reference evidence="1 2" key="2">
    <citation type="journal article" date="2017" name="Int. J. Syst. Evol. Microbiol.">
        <title>Pseudomonas furukawaii sp. nov., a polychlorinated biphenyl-degrading bacterium isolated from biphenyl-contaminated soil in Japan.</title>
        <authorList>
            <person name="Kimura N."/>
            <person name="Watanabe T."/>
            <person name="Suenaga H."/>
            <person name="Fujihara H."/>
            <person name="Futagami T."/>
            <person name="Goto M."/>
            <person name="Hanada S."/>
            <person name="Hirose J."/>
        </authorList>
    </citation>
    <scope>NUCLEOTIDE SEQUENCE [LARGE SCALE GENOMIC DNA]</scope>
    <source>
        <strain evidence="2">DSM 10086 / NBRC 110670 / KF707</strain>
    </source>
</reference>
<dbReference type="KEGG" id="pfuw:KF707C_34070"/>
<reference evidence="2" key="1">
    <citation type="submission" date="2015-05" db="EMBL/GenBank/DDBJ databases">
        <title>Draft genome sequencing of a biphenyl-degrading bacterium, Pseudomonas balearica KF707 (=NBRC110670).</title>
        <authorList>
            <person name="Kimura N."/>
            <person name="Hirose J."/>
            <person name="Watanabe T."/>
            <person name="Suenaga H."/>
            <person name="Fujihara H."/>
            <person name="Noguchi M."/>
            <person name="Hashimoto M."/>
            <person name="Shimodaira J."/>
            <person name="Tsuchikane K."/>
            <person name="Hosoyama A."/>
            <person name="Yamazoe A."/>
            <person name="Fujita N."/>
            <person name="Furukawa K."/>
        </authorList>
    </citation>
    <scope>NUCLEOTIDE SEQUENCE [LARGE SCALE GENOMIC DNA]</scope>
    <source>
        <strain evidence="2">DSM 10086 / NBRC 110670 / KF707</strain>
    </source>
</reference>
<keyword evidence="2" id="KW-1185">Reference proteome</keyword>
<accession>A0AAD1C1J7</accession>
<proteinExistence type="predicted"/>
<dbReference type="RefSeq" id="WP_003456193.1">
    <property type="nucleotide sequence ID" value="NZ_AP014862.1"/>
</dbReference>
<sequence length="281" mass="30592">MGAELQGKRGSAGTLRTAGFSLLVLLAVTLAVLRGVDAWQKAPVIAELHRPPAFAVPRDFDFGRYRLSWLGSGFEVHPVAQPDRVLWRVEGGFLAAGIGRGEGGAWERRELLCREQSLESFERQGTRLRLKGHVRCDDGHTAPYELVLEDDGTRGIALTVALEAPELNRLYLGWVRDPGEAVFGVDASGISRSLSGQRLVVAGRGGEEGAPGAFYLTSRLRGFHSLSAASQVLDLRDPRRVGLEVREGRLVAYFLIGDSPAELLGHRDAVERALPRRPAPD</sequence>
<protein>
    <submittedName>
        <fullName evidence="1">Uncharacterized protein</fullName>
    </submittedName>
</protein>
<name>A0AAD1C1J7_METFU</name>